<dbReference type="Gene3D" id="3.90.1590.10">
    <property type="entry name" value="glutathione-dependent formaldehyde- activating enzyme (gfa)"/>
    <property type="match status" value="2"/>
</dbReference>
<dbReference type="SUPFAM" id="SSF51316">
    <property type="entry name" value="Mss4-like"/>
    <property type="match status" value="2"/>
</dbReference>
<dbReference type="InterPro" id="IPR011057">
    <property type="entry name" value="Mss4-like_sf"/>
</dbReference>
<feature type="domain" description="CENP-V/GFA" evidence="5">
    <location>
        <begin position="193"/>
        <end position="309"/>
    </location>
</feature>
<evidence type="ECO:0000313" key="6">
    <source>
        <dbReference type="EMBL" id="KAE8152535.1"/>
    </source>
</evidence>
<evidence type="ECO:0000256" key="1">
    <source>
        <dbReference type="ARBA" id="ARBA00005495"/>
    </source>
</evidence>
<dbReference type="InterPro" id="IPR006913">
    <property type="entry name" value="CENP-V/GFA"/>
</dbReference>
<evidence type="ECO:0000256" key="2">
    <source>
        <dbReference type="ARBA" id="ARBA00022723"/>
    </source>
</evidence>
<feature type="domain" description="CENP-V/GFA" evidence="5">
    <location>
        <begin position="4"/>
        <end position="110"/>
    </location>
</feature>
<protein>
    <submittedName>
        <fullName evidence="6">Mss4-like protein</fullName>
    </submittedName>
</protein>
<organism evidence="6 7">
    <name type="scientific">Aspergillus avenaceus</name>
    <dbReference type="NCBI Taxonomy" id="36643"/>
    <lineage>
        <taxon>Eukaryota</taxon>
        <taxon>Fungi</taxon>
        <taxon>Dikarya</taxon>
        <taxon>Ascomycota</taxon>
        <taxon>Pezizomycotina</taxon>
        <taxon>Eurotiomycetes</taxon>
        <taxon>Eurotiomycetidae</taxon>
        <taxon>Eurotiales</taxon>
        <taxon>Aspergillaceae</taxon>
        <taxon>Aspergillus</taxon>
        <taxon>Aspergillus subgen. Circumdati</taxon>
    </lineage>
</organism>
<dbReference type="GO" id="GO:0016846">
    <property type="term" value="F:carbon-sulfur lyase activity"/>
    <property type="evidence" value="ECO:0007669"/>
    <property type="project" value="InterPro"/>
</dbReference>
<dbReference type="PANTHER" id="PTHR33337">
    <property type="entry name" value="GFA DOMAIN-CONTAINING PROTEIN"/>
    <property type="match status" value="1"/>
</dbReference>
<keyword evidence="2" id="KW-0479">Metal-binding</keyword>
<dbReference type="EMBL" id="ML742051">
    <property type="protein sequence ID" value="KAE8152535.1"/>
    <property type="molecule type" value="Genomic_DNA"/>
</dbReference>
<proteinExistence type="inferred from homology"/>
<evidence type="ECO:0000259" key="5">
    <source>
        <dbReference type="PROSITE" id="PS51891"/>
    </source>
</evidence>
<dbReference type="Proteomes" id="UP000325780">
    <property type="component" value="Unassembled WGS sequence"/>
</dbReference>
<name>A0A5N6U1Q3_ASPAV</name>
<dbReference type="GO" id="GO:0046872">
    <property type="term" value="F:metal ion binding"/>
    <property type="evidence" value="ECO:0007669"/>
    <property type="project" value="UniProtKB-KW"/>
</dbReference>
<keyword evidence="7" id="KW-1185">Reference proteome</keyword>
<accession>A0A5N6U1Q3</accession>
<dbReference type="PANTHER" id="PTHR33337:SF32">
    <property type="entry name" value="DUF636 DOMAIN PROTEIN (AFU_ORTHOLOGUE AFUA_7G04120)"/>
    <property type="match status" value="1"/>
</dbReference>
<sequence length="342" mass="38552">MAERTCITCLCGASTQEVLLEPSIESPVLNLCHCTACRAVTGQLYSSYYPLQTPPSLDNLREYQQSTSICRYFCRTCGAHVFARFKHERYFVAAGLLTEPPQTRSVKHWRVNDSRDGGLASFLQGEQETASECWLEAVSESLQPSWEETPVLEQSHKLQARCHCGGIKFYITSPDATSREPHSPWPDLLVPYHSGSSSNPEDVKWWLRDENSRYLAGTCTCTSCRLASGFPIQTWAFIPRSNIVDSGGLPLEFNSATMQQYESSPQVYREFCNRCGATVFWHCQERPLLIDISIGLLQANSGSKAEEWLAWHTGRVSFEELALDRELVHRLGTGLKALQQNR</sequence>
<dbReference type="AlphaFoldDB" id="A0A5N6U1Q3"/>
<reference evidence="6 7" key="1">
    <citation type="submission" date="2019-04" db="EMBL/GenBank/DDBJ databases">
        <title>Friends and foes A comparative genomics study of 23 Aspergillus species from section Flavi.</title>
        <authorList>
            <consortium name="DOE Joint Genome Institute"/>
            <person name="Kjaerbolling I."/>
            <person name="Vesth T."/>
            <person name="Frisvad J.C."/>
            <person name="Nybo J.L."/>
            <person name="Theobald S."/>
            <person name="Kildgaard S."/>
            <person name="Isbrandt T."/>
            <person name="Kuo A."/>
            <person name="Sato A."/>
            <person name="Lyhne E.K."/>
            <person name="Kogle M.E."/>
            <person name="Wiebenga A."/>
            <person name="Kun R.S."/>
            <person name="Lubbers R.J."/>
            <person name="Makela M.R."/>
            <person name="Barry K."/>
            <person name="Chovatia M."/>
            <person name="Clum A."/>
            <person name="Daum C."/>
            <person name="Haridas S."/>
            <person name="He G."/>
            <person name="LaButti K."/>
            <person name="Lipzen A."/>
            <person name="Mondo S."/>
            <person name="Riley R."/>
            <person name="Salamov A."/>
            <person name="Simmons B.A."/>
            <person name="Magnuson J.K."/>
            <person name="Henrissat B."/>
            <person name="Mortensen U.H."/>
            <person name="Larsen T.O."/>
            <person name="Devries R.P."/>
            <person name="Grigoriev I.V."/>
            <person name="Machida M."/>
            <person name="Baker S.E."/>
            <person name="Andersen M.R."/>
        </authorList>
    </citation>
    <scope>NUCLEOTIDE SEQUENCE [LARGE SCALE GENOMIC DNA]</scope>
    <source>
        <strain evidence="6 7">IBT 18842</strain>
    </source>
</reference>
<gene>
    <name evidence="6" type="ORF">BDV25DRAFT_170210</name>
</gene>
<comment type="similarity">
    <text evidence="1">Belongs to the Gfa family.</text>
</comment>
<evidence type="ECO:0000256" key="4">
    <source>
        <dbReference type="ARBA" id="ARBA00023239"/>
    </source>
</evidence>
<evidence type="ECO:0000313" key="7">
    <source>
        <dbReference type="Proteomes" id="UP000325780"/>
    </source>
</evidence>
<keyword evidence="4" id="KW-0456">Lyase</keyword>
<keyword evidence="3" id="KW-0862">Zinc</keyword>
<dbReference type="PROSITE" id="PS51891">
    <property type="entry name" value="CENP_V_GFA"/>
    <property type="match status" value="2"/>
</dbReference>
<evidence type="ECO:0000256" key="3">
    <source>
        <dbReference type="ARBA" id="ARBA00022833"/>
    </source>
</evidence>
<dbReference type="OrthoDB" id="5422068at2759"/>
<dbReference type="Pfam" id="PF04828">
    <property type="entry name" value="GFA"/>
    <property type="match status" value="2"/>
</dbReference>